<evidence type="ECO:0000313" key="6">
    <source>
        <dbReference type="Proteomes" id="UP000327013"/>
    </source>
</evidence>
<feature type="region of interest" description="Disordered" evidence="3">
    <location>
        <begin position="154"/>
        <end position="266"/>
    </location>
</feature>
<feature type="compositionally biased region" description="Polar residues" evidence="3">
    <location>
        <begin position="204"/>
        <end position="213"/>
    </location>
</feature>
<evidence type="ECO:0000256" key="3">
    <source>
        <dbReference type="SAM" id="MobiDB-lite"/>
    </source>
</evidence>
<dbReference type="AlphaFoldDB" id="A0A5N6KS25"/>
<feature type="compositionally biased region" description="Basic and acidic residues" evidence="3">
    <location>
        <begin position="154"/>
        <end position="167"/>
    </location>
</feature>
<gene>
    <name evidence="5" type="ORF">FH972_022183</name>
</gene>
<dbReference type="PANTHER" id="PTHR13495:SF0">
    <property type="entry name" value="PSME3-INTERACTING PROTEIN"/>
    <property type="match status" value="1"/>
</dbReference>
<dbReference type="InterPro" id="IPR039845">
    <property type="entry name" value="FAM192A"/>
</dbReference>
<dbReference type="InterPro" id="IPR019331">
    <property type="entry name" value="FAM192A/Fyv6_N"/>
</dbReference>
<feature type="compositionally biased region" description="Low complexity" evidence="3">
    <location>
        <begin position="219"/>
        <end position="228"/>
    </location>
</feature>
<dbReference type="Pfam" id="PF10187">
    <property type="entry name" value="FAM192A_Fyv6_N"/>
    <property type="match status" value="2"/>
</dbReference>
<organism evidence="5 6">
    <name type="scientific">Carpinus fangiana</name>
    <dbReference type="NCBI Taxonomy" id="176857"/>
    <lineage>
        <taxon>Eukaryota</taxon>
        <taxon>Viridiplantae</taxon>
        <taxon>Streptophyta</taxon>
        <taxon>Embryophyta</taxon>
        <taxon>Tracheophyta</taxon>
        <taxon>Spermatophyta</taxon>
        <taxon>Magnoliopsida</taxon>
        <taxon>eudicotyledons</taxon>
        <taxon>Gunneridae</taxon>
        <taxon>Pentapetalae</taxon>
        <taxon>rosids</taxon>
        <taxon>fabids</taxon>
        <taxon>Fagales</taxon>
        <taxon>Betulaceae</taxon>
        <taxon>Carpinus</taxon>
    </lineage>
</organism>
<evidence type="ECO:0000256" key="1">
    <source>
        <dbReference type="ARBA" id="ARBA00004123"/>
    </source>
</evidence>
<evidence type="ECO:0000313" key="5">
    <source>
        <dbReference type="EMBL" id="KAB8339249.1"/>
    </source>
</evidence>
<keyword evidence="2" id="KW-0539">Nucleus</keyword>
<dbReference type="PANTHER" id="PTHR13495">
    <property type="entry name" value="NEFA-INTERACTING NUCLEAR PROTEIN NIP30"/>
    <property type="match status" value="1"/>
</dbReference>
<evidence type="ECO:0000256" key="2">
    <source>
        <dbReference type="ARBA" id="ARBA00023242"/>
    </source>
</evidence>
<feature type="compositionally biased region" description="Polar residues" evidence="3">
    <location>
        <begin position="242"/>
        <end position="251"/>
    </location>
</feature>
<name>A0A5N6KS25_9ROSI</name>
<reference evidence="5 6" key="1">
    <citation type="submission" date="2019-06" db="EMBL/GenBank/DDBJ databases">
        <title>A chromosomal-level reference genome of Carpinus fangiana (Coryloideae, Betulaceae).</title>
        <authorList>
            <person name="Yang X."/>
            <person name="Wang Z."/>
            <person name="Zhang L."/>
            <person name="Hao G."/>
            <person name="Liu J."/>
            <person name="Yang Y."/>
        </authorList>
    </citation>
    <scope>NUCLEOTIDE SEQUENCE [LARGE SCALE GENOMIC DNA]</scope>
    <source>
        <strain evidence="5">Cfa_2016G</strain>
        <tissue evidence="5">Leaf</tissue>
    </source>
</reference>
<sequence>MPATTPTTQMGTVSSCSGLSRAAKASMSSGFVSAGTGEDPPQRDAEWLAAQKEIEAAQLRKKEEANPNDGKSLYEVGDSQAPRWCNRVLYMGCYRLAAKQEAFEEAAKLKNQFRSLDDDEVDFLDAVLESTREKEATVRKETIEQLELFRKQREEAEKAGRGLKDDAPNEALAEEEQQWTTSGGRKRKKGPEKAGLKGFKMRKSSSSGDSNAIPQAVDSSQTKSQSRSTKNDATPIEPAKTDATSKANPPTSAGLGLAAYPDSDED</sequence>
<comment type="caution">
    <text evidence="5">The sequence shown here is derived from an EMBL/GenBank/DDBJ whole genome shotgun (WGS) entry which is preliminary data.</text>
</comment>
<keyword evidence="6" id="KW-1185">Reference proteome</keyword>
<protein>
    <recommendedName>
        <fullName evidence="4">FAM192A/Fyv6 N-terminal domain-containing protein</fullName>
    </recommendedName>
</protein>
<evidence type="ECO:0000259" key="4">
    <source>
        <dbReference type="Pfam" id="PF10187"/>
    </source>
</evidence>
<feature type="domain" description="FAM192A/Fyv6 N-terminal" evidence="4">
    <location>
        <begin position="31"/>
        <end position="76"/>
    </location>
</feature>
<proteinExistence type="predicted"/>
<feature type="domain" description="FAM192A/Fyv6 N-terminal" evidence="4">
    <location>
        <begin position="97"/>
        <end position="150"/>
    </location>
</feature>
<dbReference type="GO" id="GO:0005634">
    <property type="term" value="C:nucleus"/>
    <property type="evidence" value="ECO:0007669"/>
    <property type="project" value="UniProtKB-SubCell"/>
</dbReference>
<comment type="subcellular location">
    <subcellularLocation>
        <location evidence="1">Nucleus</location>
    </subcellularLocation>
</comment>
<dbReference type="EMBL" id="VIBQ01000010">
    <property type="protein sequence ID" value="KAB8339249.1"/>
    <property type="molecule type" value="Genomic_DNA"/>
</dbReference>
<dbReference type="OrthoDB" id="75807at2759"/>
<accession>A0A5N6KS25</accession>
<dbReference type="Proteomes" id="UP000327013">
    <property type="component" value="Unassembled WGS sequence"/>
</dbReference>